<evidence type="ECO:0000259" key="2">
    <source>
        <dbReference type="Pfam" id="PF13115"/>
    </source>
</evidence>
<dbReference type="InterPro" id="IPR032693">
    <property type="entry name" value="YtkA-like_dom"/>
</dbReference>
<dbReference type="EMBL" id="CAKJTJ010000002">
    <property type="protein sequence ID" value="CAG9619952.1"/>
    <property type="molecule type" value="Genomic_DNA"/>
</dbReference>
<comment type="caution">
    <text evidence="3">The sequence shown here is derived from an EMBL/GenBank/DDBJ whole genome shotgun (WGS) entry which is preliminary data.</text>
</comment>
<dbReference type="Proteomes" id="UP000789833">
    <property type="component" value="Unassembled WGS sequence"/>
</dbReference>
<dbReference type="RefSeq" id="WP_230499873.1">
    <property type="nucleotide sequence ID" value="NZ_CAKJTJ010000002.1"/>
</dbReference>
<organism evidence="3 4">
    <name type="scientific">Sutcliffiella rhizosphaerae</name>
    <dbReference type="NCBI Taxonomy" id="2880967"/>
    <lineage>
        <taxon>Bacteria</taxon>
        <taxon>Bacillati</taxon>
        <taxon>Bacillota</taxon>
        <taxon>Bacilli</taxon>
        <taxon>Bacillales</taxon>
        <taxon>Bacillaceae</taxon>
        <taxon>Sutcliffiella</taxon>
    </lineage>
</organism>
<proteinExistence type="predicted"/>
<feature type="chain" id="PRO_5046340589" description="YtkA-like domain-containing protein" evidence="1">
    <location>
        <begin position="21"/>
        <end position="155"/>
    </location>
</feature>
<sequence length="155" mass="17291">MKKILLLIPIWLLLLGCTSAPEENTMLEIVEVEIDLPSNVNEGETLHIRSHITHGEENVEDAQEVQLEIWNVEEGKEASELLDAEHVGDGNYEGIYSFGKKGIYRVQSHVTARDMHVMPTKQVVVGDLTDEEIETILENEQTVGEGNHGSNGSHH</sequence>
<dbReference type="Pfam" id="PF13115">
    <property type="entry name" value="YtkA"/>
    <property type="match status" value="1"/>
</dbReference>
<evidence type="ECO:0000256" key="1">
    <source>
        <dbReference type="SAM" id="SignalP"/>
    </source>
</evidence>
<dbReference type="PROSITE" id="PS51257">
    <property type="entry name" value="PROKAR_LIPOPROTEIN"/>
    <property type="match status" value="1"/>
</dbReference>
<feature type="signal peptide" evidence="1">
    <location>
        <begin position="1"/>
        <end position="20"/>
    </location>
</feature>
<keyword evidence="4" id="KW-1185">Reference proteome</keyword>
<protein>
    <recommendedName>
        <fullName evidence="2">YtkA-like domain-containing protein</fullName>
    </recommendedName>
</protein>
<name>A0ABN8A7P2_9BACI</name>
<evidence type="ECO:0000313" key="3">
    <source>
        <dbReference type="EMBL" id="CAG9619952.1"/>
    </source>
</evidence>
<feature type="domain" description="YtkA-like" evidence="2">
    <location>
        <begin position="30"/>
        <end position="109"/>
    </location>
</feature>
<accession>A0ABN8A7P2</accession>
<keyword evidence="1" id="KW-0732">Signal</keyword>
<evidence type="ECO:0000313" key="4">
    <source>
        <dbReference type="Proteomes" id="UP000789833"/>
    </source>
</evidence>
<gene>
    <name evidence="3" type="ORF">BACCIP111883_00720</name>
</gene>
<reference evidence="3 4" key="1">
    <citation type="submission" date="2021-10" db="EMBL/GenBank/DDBJ databases">
        <authorList>
            <person name="Criscuolo A."/>
        </authorList>
    </citation>
    <scope>NUCLEOTIDE SEQUENCE [LARGE SCALE GENOMIC DNA]</scope>
    <source>
        <strain evidence="4">CIP 111883</strain>
    </source>
</reference>